<gene>
    <name evidence="2" type="ORF">NSA58_11405</name>
</gene>
<keyword evidence="1" id="KW-0472">Membrane</keyword>
<dbReference type="Proteomes" id="UP001140817">
    <property type="component" value="Unassembled WGS sequence"/>
</dbReference>
<keyword evidence="1" id="KW-0812">Transmembrane</keyword>
<evidence type="ECO:0000313" key="3">
    <source>
        <dbReference type="Proteomes" id="UP001140817"/>
    </source>
</evidence>
<reference evidence="2" key="1">
    <citation type="submission" date="2022-07" db="EMBL/GenBank/DDBJ databases">
        <title>Enhanced cultured diversity of the mouse gut microbiota enables custom-made synthetic communities.</title>
        <authorList>
            <person name="Afrizal A."/>
        </authorList>
    </citation>
    <scope>NUCLEOTIDE SEQUENCE</scope>
    <source>
        <strain evidence="2">DSM 29186</strain>
    </source>
</reference>
<protein>
    <submittedName>
        <fullName evidence="2">Uncharacterized protein</fullName>
    </submittedName>
</protein>
<proteinExistence type="predicted"/>
<accession>A0A9X2S1X9</accession>
<organism evidence="2 3">
    <name type="scientific">Terrisporobacter muris</name>
    <dbReference type="NCBI Taxonomy" id="2963284"/>
    <lineage>
        <taxon>Bacteria</taxon>
        <taxon>Bacillati</taxon>
        <taxon>Bacillota</taxon>
        <taxon>Clostridia</taxon>
        <taxon>Peptostreptococcales</taxon>
        <taxon>Peptostreptococcaceae</taxon>
        <taxon>Terrisporobacter</taxon>
    </lineage>
</organism>
<dbReference type="RefSeq" id="WP_257560480.1">
    <property type="nucleotide sequence ID" value="NZ_JANKBY010000137.1"/>
</dbReference>
<feature type="transmembrane region" description="Helical" evidence="1">
    <location>
        <begin position="201"/>
        <end position="227"/>
    </location>
</feature>
<feature type="non-terminal residue" evidence="2">
    <location>
        <position position="1"/>
    </location>
</feature>
<keyword evidence="3" id="KW-1185">Reference proteome</keyword>
<dbReference type="AlphaFoldDB" id="A0A9X2S1X9"/>
<comment type="caution">
    <text evidence="2">The sequence shown here is derived from an EMBL/GenBank/DDBJ whole genome shotgun (WGS) entry which is preliminary data.</text>
</comment>
<evidence type="ECO:0000313" key="2">
    <source>
        <dbReference type="EMBL" id="MCR1823395.1"/>
    </source>
</evidence>
<name>A0A9X2S1X9_9FIRM</name>
<evidence type="ECO:0000256" key="1">
    <source>
        <dbReference type="SAM" id="Phobius"/>
    </source>
</evidence>
<keyword evidence="1" id="KW-1133">Transmembrane helix</keyword>
<sequence>NFIKIICIFMIIFGAIGSASSFFRTMNKKELSIMNESYPIYMADSMVISDKKIYLGSNQWVQVFDYDGNYITGVYFGEMKNKIGAGFKVISDDLYIIEEDYCDSDNSNMYAKQKIYKMDFYKNKLIFENEEFLDEDEFFHKSVIYKSSDTEKIIDLLLDFDLVGIFNEIVGFFKYKSIEINNIKYKIGLNKIFVYDKNIHVISLSVGILPLNTMQYGLIFIIGILLITKLKSSYE</sequence>
<dbReference type="EMBL" id="JANKBY010000137">
    <property type="protein sequence ID" value="MCR1823395.1"/>
    <property type="molecule type" value="Genomic_DNA"/>
</dbReference>